<reference evidence="5 6" key="1">
    <citation type="submission" date="2024-02" db="EMBL/GenBank/DDBJ databases">
        <title>Deinococcus xinjiangensis NBRC 107630.</title>
        <authorList>
            <person name="Ichikawa N."/>
            <person name="Katano-Makiyama Y."/>
            <person name="Hidaka K."/>
        </authorList>
    </citation>
    <scope>NUCLEOTIDE SEQUENCE [LARGE SCALE GENOMIC DNA]</scope>
    <source>
        <strain evidence="5 6">NBRC 107630</strain>
    </source>
</reference>
<dbReference type="InterPro" id="IPR044946">
    <property type="entry name" value="Restrct_endonuc_typeI_TRD_sf"/>
</dbReference>
<evidence type="ECO:0000256" key="1">
    <source>
        <dbReference type="ARBA" id="ARBA00010923"/>
    </source>
</evidence>
<comment type="similarity">
    <text evidence="1">Belongs to the type-I restriction system S methylase family.</text>
</comment>
<gene>
    <name evidence="5" type="ORF">Dxin01_04023</name>
</gene>
<dbReference type="InterPro" id="IPR052021">
    <property type="entry name" value="Type-I_RS_S_subunit"/>
</dbReference>
<dbReference type="Gene3D" id="3.90.220.20">
    <property type="entry name" value="DNA methylase specificity domains"/>
    <property type="match status" value="2"/>
</dbReference>
<evidence type="ECO:0000313" key="5">
    <source>
        <dbReference type="EMBL" id="GAA5504254.1"/>
    </source>
</evidence>
<dbReference type="Gene3D" id="1.10.287.1120">
    <property type="entry name" value="Bipartite methylase S protein"/>
    <property type="match status" value="1"/>
</dbReference>
<evidence type="ECO:0000313" key="6">
    <source>
        <dbReference type="Proteomes" id="UP001458946"/>
    </source>
</evidence>
<comment type="caution">
    <text evidence="5">The sequence shown here is derived from an EMBL/GenBank/DDBJ whole genome shotgun (WGS) entry which is preliminary data.</text>
</comment>
<evidence type="ECO:0000259" key="4">
    <source>
        <dbReference type="Pfam" id="PF01420"/>
    </source>
</evidence>
<accession>A0ABP9VGB2</accession>
<keyword evidence="6" id="KW-1185">Reference proteome</keyword>
<dbReference type="PANTHER" id="PTHR30408">
    <property type="entry name" value="TYPE-1 RESTRICTION ENZYME ECOKI SPECIFICITY PROTEIN"/>
    <property type="match status" value="1"/>
</dbReference>
<name>A0ABP9VGB2_9DEIO</name>
<evidence type="ECO:0000256" key="3">
    <source>
        <dbReference type="ARBA" id="ARBA00023125"/>
    </source>
</evidence>
<feature type="domain" description="Type I restriction modification DNA specificity" evidence="4">
    <location>
        <begin position="233"/>
        <end position="394"/>
    </location>
</feature>
<dbReference type="CDD" id="cd17255">
    <property type="entry name" value="RMtype1_S_Fco49512ORF2615P-TRD2-CR2_like"/>
    <property type="match status" value="1"/>
</dbReference>
<keyword evidence="2" id="KW-0680">Restriction system</keyword>
<proteinExistence type="inferred from homology"/>
<dbReference type="PANTHER" id="PTHR30408:SF13">
    <property type="entry name" value="TYPE I RESTRICTION ENZYME HINDI SPECIFICITY SUBUNIT"/>
    <property type="match status" value="1"/>
</dbReference>
<protein>
    <recommendedName>
        <fullName evidence="4">Type I restriction modification DNA specificity domain-containing protein</fullName>
    </recommendedName>
</protein>
<keyword evidence="3" id="KW-0238">DNA-binding</keyword>
<organism evidence="5 6">
    <name type="scientific">Deinococcus xinjiangensis</name>
    <dbReference type="NCBI Taxonomy" id="457454"/>
    <lineage>
        <taxon>Bacteria</taxon>
        <taxon>Thermotogati</taxon>
        <taxon>Deinococcota</taxon>
        <taxon>Deinococci</taxon>
        <taxon>Deinococcales</taxon>
        <taxon>Deinococcaceae</taxon>
        <taxon>Deinococcus</taxon>
    </lineage>
</organism>
<evidence type="ECO:0000256" key="2">
    <source>
        <dbReference type="ARBA" id="ARBA00022747"/>
    </source>
</evidence>
<sequence>MKSNEQEKKKVPAPRLRFKQFEGMGEWKEKTISDLLAVRNIKKPPSEDIPLFSLTIEDGVTAKSERYDREFLVGKKEQKTYKVVMPNDLVYNPANLRWGAIAVSKIRHPVVVSPIYEVLYKRPDIEFNENFVFESLMRPEQIKVFCLKGQGTLVERIAVKIDDFVTESIPLPPTLPEQTHIAACLSSLDAVITAHTDKLDALRQHKRALMQELFPQGGERVPRLRFPEFEGNGEWEEKEVGEVFTVTRGLVLSMTLVSDKPDLEKKYPVYSSQTKNKGLAGYYSDYLYQDAITWTTDGANAGDTNYREGKFYCTNVCGVLLNSEGYANLFVAELLNTVTRNHVSYVGNPKLMNGVMSKIKIPLPTLPEQQRIAACLSSLDDLITAQSEKIDELKTFKRGLMQGLFPSTNHEAAE</sequence>
<dbReference type="RefSeq" id="WP_353544222.1">
    <property type="nucleotide sequence ID" value="NZ_BAABRN010000100.1"/>
</dbReference>
<dbReference type="Pfam" id="PF01420">
    <property type="entry name" value="Methylase_S"/>
    <property type="match status" value="1"/>
</dbReference>
<dbReference type="EMBL" id="BAABRN010000100">
    <property type="protein sequence ID" value="GAA5504254.1"/>
    <property type="molecule type" value="Genomic_DNA"/>
</dbReference>
<dbReference type="InterPro" id="IPR000055">
    <property type="entry name" value="Restrct_endonuc_typeI_TRD"/>
</dbReference>
<dbReference type="Proteomes" id="UP001458946">
    <property type="component" value="Unassembled WGS sequence"/>
</dbReference>
<dbReference type="SUPFAM" id="SSF116734">
    <property type="entry name" value="DNA methylase specificity domain"/>
    <property type="match status" value="2"/>
</dbReference>